<dbReference type="AlphaFoldDB" id="A0A0H2YVC3"/>
<dbReference type="KEGG" id="cpf:CPF_1769"/>
<dbReference type="PaxDb" id="195103-CPF_1769"/>
<dbReference type="RefSeq" id="WP_003452013.1">
    <property type="nucleotide sequence ID" value="NC_008261.1"/>
</dbReference>
<dbReference type="eggNOG" id="ENOG5030GJ0">
    <property type="taxonomic scope" value="Bacteria"/>
</dbReference>
<dbReference type="EMBL" id="CP000246">
    <property type="protein sequence ID" value="ABG85034.1"/>
    <property type="molecule type" value="Genomic_DNA"/>
</dbReference>
<accession>A0A0H2YVC3</accession>
<dbReference type="HOGENOM" id="CLU_2315261_0_0_9"/>
<evidence type="ECO:0000313" key="1">
    <source>
        <dbReference type="EMBL" id="ABG85034.1"/>
    </source>
</evidence>
<protein>
    <submittedName>
        <fullName evidence="1">Conserved domain protein</fullName>
    </submittedName>
</protein>
<name>A0A0H2YVC3_CLOP1</name>
<reference evidence="1 2" key="1">
    <citation type="journal article" date="2006" name="Genome Res.">
        <title>Skewed genomic variability in strains of the toxigenic bacterial pathogen, Clostridium perfringens.</title>
        <authorList>
            <person name="Myers G.S."/>
            <person name="Rasko D.A."/>
            <person name="Cheung J.K."/>
            <person name="Ravel J."/>
            <person name="Seshadri R."/>
            <person name="Deboy R.T."/>
            <person name="Ren Q."/>
            <person name="Varga J."/>
            <person name="Awad M.M."/>
            <person name="Brinkac L.M."/>
            <person name="Daugherty S.C."/>
            <person name="Haft D.H."/>
            <person name="Dodson R.J."/>
            <person name="Madupu R."/>
            <person name="Nelson W.C."/>
            <person name="Rosovitz M.J."/>
            <person name="Sullivan S.A."/>
            <person name="Khouri H."/>
            <person name="Dimitrov G.I."/>
            <person name="Watkins K.L."/>
            <person name="Mulligan S."/>
            <person name="Benton J."/>
            <person name="Radune D."/>
            <person name="Fisher D.J."/>
            <person name="Atkins H.S."/>
            <person name="Hiscox T."/>
            <person name="Jost B.H."/>
            <person name="Billington S.J."/>
            <person name="Songer J.G."/>
            <person name="McClane B.A."/>
            <person name="Titball R.W."/>
            <person name="Rood J.I."/>
            <person name="Melville S.B."/>
            <person name="Paulsen I.T."/>
        </authorList>
    </citation>
    <scope>NUCLEOTIDE SEQUENCE [LARGE SCALE GENOMIC DNA]</scope>
    <source>
        <strain evidence="2">ATCC 13124 / DSM 756 / JCM 1290 / NCIMB 6125 / NCTC 8237 / S 107 / Type A</strain>
    </source>
</reference>
<evidence type="ECO:0000313" key="2">
    <source>
        <dbReference type="Proteomes" id="UP000001823"/>
    </source>
</evidence>
<proteinExistence type="predicted"/>
<dbReference type="GeneID" id="93001946"/>
<sequence>MAKITSRNNDFLKMHRNSTSPKVYSLLIELINEDREDLANEVIKIDYLVDYFNTCIKKRDKREGKETLERINLRLSKLKKEGVDTSHFETLCENILKNNKIKL</sequence>
<organism evidence="1 2">
    <name type="scientific">Clostridium perfringens (strain ATCC 13124 / DSM 756 / JCM 1290 / NCIMB 6125 / NCTC 8237 / Type A)</name>
    <dbReference type="NCBI Taxonomy" id="195103"/>
    <lineage>
        <taxon>Bacteria</taxon>
        <taxon>Bacillati</taxon>
        <taxon>Bacillota</taxon>
        <taxon>Clostridia</taxon>
        <taxon>Eubacteriales</taxon>
        <taxon>Clostridiaceae</taxon>
        <taxon>Clostridium</taxon>
    </lineage>
</organism>
<gene>
    <name evidence="1" type="ordered locus">CPF_1769</name>
</gene>
<dbReference type="STRING" id="195103.CPF_1769"/>
<dbReference type="Proteomes" id="UP000001823">
    <property type="component" value="Chromosome"/>
</dbReference>
<keyword evidence="2" id="KW-1185">Reference proteome</keyword>